<dbReference type="Pfam" id="PF17917">
    <property type="entry name" value="RT_RNaseH"/>
    <property type="match status" value="1"/>
</dbReference>
<dbReference type="InterPro" id="IPR036397">
    <property type="entry name" value="RNaseH_sf"/>
</dbReference>
<dbReference type="SUPFAM" id="SSF53098">
    <property type="entry name" value="Ribonuclease H-like"/>
    <property type="match status" value="1"/>
</dbReference>
<evidence type="ECO:0000256" key="7">
    <source>
        <dbReference type="ARBA" id="ARBA00022801"/>
    </source>
</evidence>
<dbReference type="InterPro" id="IPR050951">
    <property type="entry name" value="Retrovirus_Pol_polyprotein"/>
</dbReference>
<evidence type="ECO:0000256" key="4">
    <source>
        <dbReference type="ARBA" id="ARBA00022695"/>
    </source>
</evidence>
<name>A0A8C1V7B4_CYPCA</name>
<dbReference type="AlphaFoldDB" id="A0A8C1V7B4"/>
<dbReference type="CDD" id="cd01647">
    <property type="entry name" value="RT_LTR"/>
    <property type="match status" value="1"/>
</dbReference>
<dbReference type="PANTHER" id="PTHR37984:SF5">
    <property type="entry name" value="PROTEIN NYNRIN-LIKE"/>
    <property type="match status" value="1"/>
</dbReference>
<dbReference type="CDD" id="cd09274">
    <property type="entry name" value="RNase_HI_RT_Ty3"/>
    <property type="match status" value="1"/>
</dbReference>
<dbReference type="Pfam" id="PF00665">
    <property type="entry name" value="rve"/>
    <property type="match status" value="1"/>
</dbReference>
<evidence type="ECO:0000256" key="3">
    <source>
        <dbReference type="ARBA" id="ARBA00022679"/>
    </source>
</evidence>
<dbReference type="Gene3D" id="3.10.20.370">
    <property type="match status" value="1"/>
</dbReference>
<keyword evidence="8" id="KW-0695">RNA-directed DNA polymerase</keyword>
<protein>
    <recommendedName>
        <fullName evidence="2">ribonuclease H</fullName>
        <ecNumber evidence="2">3.1.26.4</ecNumber>
    </recommendedName>
</protein>
<dbReference type="Pfam" id="PF22938">
    <property type="entry name" value="Integrase_p58_C"/>
    <property type="match status" value="1"/>
</dbReference>
<organism evidence="10 11">
    <name type="scientific">Cyprinus carpio</name>
    <name type="common">Common carp</name>
    <dbReference type="NCBI Taxonomy" id="7962"/>
    <lineage>
        <taxon>Eukaryota</taxon>
        <taxon>Metazoa</taxon>
        <taxon>Chordata</taxon>
        <taxon>Craniata</taxon>
        <taxon>Vertebrata</taxon>
        <taxon>Euteleostomi</taxon>
        <taxon>Actinopterygii</taxon>
        <taxon>Neopterygii</taxon>
        <taxon>Teleostei</taxon>
        <taxon>Ostariophysi</taxon>
        <taxon>Cypriniformes</taxon>
        <taxon>Cyprinidae</taxon>
        <taxon>Cyprininae</taxon>
        <taxon>Cyprinus</taxon>
    </lineage>
</organism>
<dbReference type="FunFam" id="3.10.20.370:FF:000001">
    <property type="entry name" value="Retrovirus-related Pol polyprotein from transposon 17.6-like protein"/>
    <property type="match status" value="1"/>
</dbReference>
<dbReference type="GO" id="GO:0003964">
    <property type="term" value="F:RNA-directed DNA polymerase activity"/>
    <property type="evidence" value="ECO:0007669"/>
    <property type="project" value="UniProtKB-KW"/>
</dbReference>
<keyword evidence="7" id="KW-0378">Hydrolase</keyword>
<keyword evidence="4" id="KW-0548">Nucleotidyltransferase</keyword>
<dbReference type="InterPro" id="IPR041373">
    <property type="entry name" value="RT_RNaseH"/>
</dbReference>
<accession>A0A8C1V7B4</accession>
<dbReference type="GO" id="GO:0004523">
    <property type="term" value="F:RNA-DNA hybrid ribonuclease activity"/>
    <property type="evidence" value="ECO:0007669"/>
    <property type="project" value="UniProtKB-EC"/>
</dbReference>
<dbReference type="SUPFAM" id="SSF56672">
    <property type="entry name" value="DNA/RNA polymerases"/>
    <property type="match status" value="1"/>
</dbReference>
<dbReference type="PROSITE" id="PS50994">
    <property type="entry name" value="INTEGRASE"/>
    <property type="match status" value="1"/>
</dbReference>
<dbReference type="InterPro" id="IPR000477">
    <property type="entry name" value="RT_dom"/>
</dbReference>
<reference evidence="10" key="1">
    <citation type="submission" date="2025-08" db="UniProtKB">
        <authorList>
            <consortium name="Ensembl"/>
        </authorList>
    </citation>
    <scope>IDENTIFICATION</scope>
</reference>
<dbReference type="Gene3D" id="3.30.70.270">
    <property type="match status" value="2"/>
</dbReference>
<dbReference type="GO" id="GO:0015074">
    <property type="term" value="P:DNA integration"/>
    <property type="evidence" value="ECO:0007669"/>
    <property type="project" value="InterPro"/>
</dbReference>
<dbReference type="EC" id="3.1.26.4" evidence="2"/>
<dbReference type="Gene3D" id="3.10.10.10">
    <property type="entry name" value="HIV Type 1 Reverse Transcriptase, subunit A, domain 1"/>
    <property type="match status" value="1"/>
</dbReference>
<dbReference type="Pfam" id="PF00078">
    <property type="entry name" value="RVT_1"/>
    <property type="match status" value="1"/>
</dbReference>
<dbReference type="InterPro" id="IPR043128">
    <property type="entry name" value="Rev_trsase/Diguanyl_cyclase"/>
</dbReference>
<dbReference type="InterPro" id="IPR043502">
    <property type="entry name" value="DNA/RNA_pol_sf"/>
</dbReference>
<keyword evidence="6" id="KW-0255">Endonuclease</keyword>
<dbReference type="FunFam" id="3.30.420.10:FF:000032">
    <property type="entry name" value="Retrovirus-related Pol polyprotein from transposon 297-like Protein"/>
    <property type="match status" value="1"/>
</dbReference>
<dbReference type="Ensembl" id="ENSCCRT00015049022.1">
    <property type="protein sequence ID" value="ENSCCRP00015047437.1"/>
    <property type="gene ID" value="ENSCCRG00015019621.1"/>
</dbReference>
<dbReference type="GO" id="GO:0003676">
    <property type="term" value="F:nucleic acid binding"/>
    <property type="evidence" value="ECO:0007669"/>
    <property type="project" value="InterPro"/>
</dbReference>
<evidence type="ECO:0000259" key="9">
    <source>
        <dbReference type="PROSITE" id="PS50994"/>
    </source>
</evidence>
<dbReference type="Gene3D" id="3.30.420.10">
    <property type="entry name" value="Ribonuclease H-like superfamily/Ribonuclease H"/>
    <property type="match status" value="1"/>
</dbReference>
<keyword evidence="3" id="KW-0808">Transferase</keyword>
<proteinExistence type="inferred from homology"/>
<dbReference type="PANTHER" id="PTHR37984">
    <property type="entry name" value="PROTEIN CBG26694"/>
    <property type="match status" value="1"/>
</dbReference>
<sequence length="826" mass="92244">MCPVCQQTGNPNQVIQPAPLVPFPAIGEPFVHVIIDCVGPLPKTKAGNQFLLTIMCVATRFPEAIPLRKITASVIVKHLIKFFSTFGLPKIIQTDQGTNFLSKLFTQVVKSLSIVHRPSSAYHPESQGALERFHQTLKSMLRKYCMDREGDWDEGIPLVLFAARETVQESLGFSPADLVFGHSVRGPLKILKDAIIETKVSNNVLDFVSQMRERLHDACSLARENLAKAQSSMKKQHDLKAVPRCFQGGDEVLVLLPVPGSVLAARFTGPLKVVKRISETDYIIATPDRKRQTRVCHVNMLKPFHSRENLPSAVEQEDAPLVTAAVCERVSPSCCDADVDEDGVLLRNAVQQGARLSNSVMLQNLSQHLVHLSSAQKHDIMQLVKGFPQLFHDVPTQMTVLKHDIKVSNLAPIKQHAYLVNMIKRSVMRAEVDYLVENVLAVHSCSPWSSPCLLVPKPDGTYRFCTDYRKVNSVTIPDSYPLPRMEDCIDNLGSARFVSKLDLLKGYWQVPLTPSEISAFVTPDHFLQYSIMAFGMRNAPATFQRLVNIVLVGVPNCNAYLDDLVVYSSDWAEHLALLKLVFERLSEASLTLNLAKCEFGQATITYLGKEVGQGQVRPVEAKIAAITEFPAPKTRRELRRFLGMAGYYRSFCRNFSTVACPLTNLLSPSNSFVWTKECQHAFDSVKVLLCSVPVLAAPDLLRPFKLEVDASAVGAGAVLLQEDVTGVDHPVCYFSRKFNKHQLNYSTIEKEALSLLFALQHFEVYVGSTNLPIVVFTDHNPLTFMSCMYNQNQQLMRWALVLQNYDLEIQHKTGQENVVTDALSRV</sequence>
<evidence type="ECO:0000256" key="2">
    <source>
        <dbReference type="ARBA" id="ARBA00012180"/>
    </source>
</evidence>
<dbReference type="InterPro" id="IPR012337">
    <property type="entry name" value="RNaseH-like_sf"/>
</dbReference>
<keyword evidence="5" id="KW-0540">Nuclease</keyword>
<comment type="similarity">
    <text evidence="1">Belongs to the beta type-B retroviral polymerase family. HERV class-II K(HML-2) pol subfamily.</text>
</comment>
<dbReference type="InterPro" id="IPR054465">
    <property type="entry name" value="Integrase_p58-like_C"/>
</dbReference>
<dbReference type="Proteomes" id="UP000694700">
    <property type="component" value="Unplaced"/>
</dbReference>
<evidence type="ECO:0000256" key="5">
    <source>
        <dbReference type="ARBA" id="ARBA00022722"/>
    </source>
</evidence>
<evidence type="ECO:0000256" key="8">
    <source>
        <dbReference type="ARBA" id="ARBA00022918"/>
    </source>
</evidence>
<dbReference type="FunFam" id="3.30.70.270:FF:000115">
    <property type="entry name" value="Polyprotein of retroviral origin, putative"/>
    <property type="match status" value="1"/>
</dbReference>
<evidence type="ECO:0000256" key="1">
    <source>
        <dbReference type="ARBA" id="ARBA00010879"/>
    </source>
</evidence>
<dbReference type="InterPro" id="IPR001584">
    <property type="entry name" value="Integrase_cat-core"/>
</dbReference>
<evidence type="ECO:0000256" key="6">
    <source>
        <dbReference type="ARBA" id="ARBA00022759"/>
    </source>
</evidence>
<evidence type="ECO:0000313" key="11">
    <source>
        <dbReference type="Proteomes" id="UP000694700"/>
    </source>
</evidence>
<evidence type="ECO:0000313" key="10">
    <source>
        <dbReference type="Ensembl" id="ENSCCRP00015047437.1"/>
    </source>
</evidence>
<feature type="domain" description="Integrase catalytic" evidence="9">
    <location>
        <begin position="25"/>
        <end position="183"/>
    </location>
</feature>